<name>A0A917AQN8_9BACI</name>
<accession>A0A917AQN8</accession>
<dbReference type="PANTHER" id="PTHR42791">
    <property type="entry name" value="GNAT FAMILY ACETYLTRANSFERASE"/>
    <property type="match status" value="1"/>
</dbReference>
<dbReference type="EMBL" id="BMFK01000001">
    <property type="protein sequence ID" value="GGE68502.1"/>
    <property type="molecule type" value="Genomic_DNA"/>
</dbReference>
<comment type="caution">
    <text evidence="2">The sequence shown here is derived from an EMBL/GenBank/DDBJ whole genome shotgun (WGS) entry which is preliminary data.</text>
</comment>
<dbReference type="RefSeq" id="WP_188388050.1">
    <property type="nucleotide sequence ID" value="NZ_BMFK01000001.1"/>
</dbReference>
<sequence>MRVQEQDFEACSDVLEQAFVHDPLFHYLFDGRSNGRIKKFFRFALAYTNVREQLVIGQKSGEVIQGVACIERPSSPTNISMQVKVLRLFLAFAFQMKWSAFLKINHYMKTTSKRRPKEAHYYLGCIGVNPNEQGKGIGRNLLEVIHRMVDEDSTAAGIGLDTENLRNVSLYEKFGYEVVGEDKLGDITIYSMFRKKMR</sequence>
<dbReference type="PROSITE" id="PS51186">
    <property type="entry name" value="GNAT"/>
    <property type="match status" value="1"/>
</dbReference>
<dbReference type="CDD" id="cd04301">
    <property type="entry name" value="NAT_SF"/>
    <property type="match status" value="1"/>
</dbReference>
<evidence type="ECO:0000313" key="3">
    <source>
        <dbReference type="Proteomes" id="UP000605259"/>
    </source>
</evidence>
<dbReference type="Pfam" id="PF00583">
    <property type="entry name" value="Acetyltransf_1"/>
    <property type="match status" value="1"/>
</dbReference>
<dbReference type="AlphaFoldDB" id="A0A917AQN8"/>
<feature type="domain" description="N-acetyltransferase" evidence="1">
    <location>
        <begin position="1"/>
        <end position="198"/>
    </location>
</feature>
<dbReference type="InterPro" id="IPR016181">
    <property type="entry name" value="Acyl_CoA_acyltransferase"/>
</dbReference>
<proteinExistence type="predicted"/>
<dbReference type="Proteomes" id="UP000605259">
    <property type="component" value="Unassembled WGS sequence"/>
</dbReference>
<dbReference type="PANTHER" id="PTHR42791:SF1">
    <property type="entry name" value="N-ACETYLTRANSFERASE DOMAIN-CONTAINING PROTEIN"/>
    <property type="match status" value="1"/>
</dbReference>
<dbReference type="InterPro" id="IPR052523">
    <property type="entry name" value="Trichothecene_AcTrans"/>
</dbReference>
<reference evidence="2" key="2">
    <citation type="submission" date="2020-09" db="EMBL/GenBank/DDBJ databases">
        <authorList>
            <person name="Sun Q."/>
            <person name="Zhou Y."/>
        </authorList>
    </citation>
    <scope>NUCLEOTIDE SEQUENCE</scope>
    <source>
        <strain evidence="2">CGMCC 1.12698</strain>
    </source>
</reference>
<evidence type="ECO:0000259" key="1">
    <source>
        <dbReference type="PROSITE" id="PS51186"/>
    </source>
</evidence>
<reference evidence="2" key="1">
    <citation type="journal article" date="2014" name="Int. J. Syst. Evol. Microbiol.">
        <title>Complete genome sequence of Corynebacterium casei LMG S-19264T (=DSM 44701T), isolated from a smear-ripened cheese.</title>
        <authorList>
            <consortium name="US DOE Joint Genome Institute (JGI-PGF)"/>
            <person name="Walter F."/>
            <person name="Albersmeier A."/>
            <person name="Kalinowski J."/>
            <person name="Ruckert C."/>
        </authorList>
    </citation>
    <scope>NUCLEOTIDE SEQUENCE</scope>
    <source>
        <strain evidence="2">CGMCC 1.12698</strain>
    </source>
</reference>
<keyword evidence="3" id="KW-1185">Reference proteome</keyword>
<gene>
    <name evidence="2" type="ORF">GCM10007140_18220</name>
</gene>
<dbReference type="SUPFAM" id="SSF55729">
    <property type="entry name" value="Acyl-CoA N-acyltransferases (Nat)"/>
    <property type="match status" value="1"/>
</dbReference>
<organism evidence="2 3">
    <name type="scientific">Priestia taiwanensis</name>
    <dbReference type="NCBI Taxonomy" id="1347902"/>
    <lineage>
        <taxon>Bacteria</taxon>
        <taxon>Bacillati</taxon>
        <taxon>Bacillota</taxon>
        <taxon>Bacilli</taxon>
        <taxon>Bacillales</taxon>
        <taxon>Bacillaceae</taxon>
        <taxon>Priestia</taxon>
    </lineage>
</organism>
<dbReference type="InterPro" id="IPR000182">
    <property type="entry name" value="GNAT_dom"/>
</dbReference>
<protein>
    <submittedName>
        <fullName evidence="2">N-acetyltransferase GCN5</fullName>
    </submittedName>
</protein>
<dbReference type="Gene3D" id="3.40.630.30">
    <property type="match status" value="1"/>
</dbReference>
<dbReference type="GO" id="GO:0016747">
    <property type="term" value="F:acyltransferase activity, transferring groups other than amino-acyl groups"/>
    <property type="evidence" value="ECO:0007669"/>
    <property type="project" value="InterPro"/>
</dbReference>
<evidence type="ECO:0000313" key="2">
    <source>
        <dbReference type="EMBL" id="GGE68502.1"/>
    </source>
</evidence>